<proteinExistence type="predicted"/>
<dbReference type="Proteomes" id="UP001219525">
    <property type="component" value="Unassembled WGS sequence"/>
</dbReference>
<feature type="region of interest" description="Disordered" evidence="1">
    <location>
        <begin position="1"/>
        <end position="107"/>
    </location>
</feature>
<evidence type="ECO:0000256" key="1">
    <source>
        <dbReference type="SAM" id="MobiDB-lite"/>
    </source>
</evidence>
<dbReference type="EMBL" id="JARJCW010000003">
    <property type="protein sequence ID" value="KAJ7226799.1"/>
    <property type="molecule type" value="Genomic_DNA"/>
</dbReference>
<sequence>MASSSAADPSAGARRTRKVSEAFSSEADNAPTTLPDTTRLVESSRILGPRKSQTVDHPSEGALGSDDGRVSLSDEEDEEEEVEVDYTGTKTEPQQRKEPTFESPTKPVWVAGSSVKTELKTLVDPNNGRCIITGMAEPASAIRLAHIIPHSTKASVLTVLEYHWNIPHRTLKMDTRFNVVLIMAEKHISMDAGHWALVPHHADIDKIEKWIERRKGNAKDRSSIADLWKRDSNTTELEKHTYYMLPLSDALRKVPIYRLPLDRELDLKVPEEHHVFPFKNLGPLTSHIHVEQDGIWGSV</sequence>
<feature type="compositionally biased region" description="Low complexity" evidence="1">
    <location>
        <begin position="1"/>
        <end position="13"/>
    </location>
</feature>
<organism evidence="3 4">
    <name type="scientific">Mycena pura</name>
    <dbReference type="NCBI Taxonomy" id="153505"/>
    <lineage>
        <taxon>Eukaryota</taxon>
        <taxon>Fungi</taxon>
        <taxon>Dikarya</taxon>
        <taxon>Basidiomycota</taxon>
        <taxon>Agaricomycotina</taxon>
        <taxon>Agaricomycetes</taxon>
        <taxon>Agaricomycetidae</taxon>
        <taxon>Agaricales</taxon>
        <taxon>Marasmiineae</taxon>
        <taxon>Mycenaceae</taxon>
        <taxon>Mycena</taxon>
    </lineage>
</organism>
<evidence type="ECO:0000259" key="2">
    <source>
        <dbReference type="Pfam" id="PF13391"/>
    </source>
</evidence>
<dbReference type="Pfam" id="PF13391">
    <property type="entry name" value="HNH_2"/>
    <property type="match status" value="1"/>
</dbReference>
<keyword evidence="4" id="KW-1185">Reference proteome</keyword>
<evidence type="ECO:0000313" key="3">
    <source>
        <dbReference type="EMBL" id="KAJ7226799.1"/>
    </source>
</evidence>
<feature type="domain" description="HNH nuclease" evidence="2">
    <location>
        <begin position="130"/>
        <end position="197"/>
    </location>
</feature>
<comment type="caution">
    <text evidence="3">The sequence shown here is derived from an EMBL/GenBank/DDBJ whole genome shotgun (WGS) entry which is preliminary data.</text>
</comment>
<protein>
    <recommendedName>
        <fullName evidence="2">HNH nuclease domain-containing protein</fullName>
    </recommendedName>
</protein>
<feature type="compositionally biased region" description="Polar residues" evidence="1">
    <location>
        <begin position="22"/>
        <end position="36"/>
    </location>
</feature>
<accession>A0AAD7E3L5</accession>
<gene>
    <name evidence="3" type="ORF">GGX14DRAFT_627075</name>
</gene>
<dbReference type="AlphaFoldDB" id="A0AAD7E3L5"/>
<name>A0AAD7E3L5_9AGAR</name>
<reference evidence="3" key="1">
    <citation type="submission" date="2023-03" db="EMBL/GenBank/DDBJ databases">
        <title>Massive genome expansion in bonnet fungi (Mycena s.s.) driven by repeated elements and novel gene families across ecological guilds.</title>
        <authorList>
            <consortium name="Lawrence Berkeley National Laboratory"/>
            <person name="Harder C.B."/>
            <person name="Miyauchi S."/>
            <person name="Viragh M."/>
            <person name="Kuo A."/>
            <person name="Thoen E."/>
            <person name="Andreopoulos B."/>
            <person name="Lu D."/>
            <person name="Skrede I."/>
            <person name="Drula E."/>
            <person name="Henrissat B."/>
            <person name="Morin E."/>
            <person name="Kohler A."/>
            <person name="Barry K."/>
            <person name="LaButti K."/>
            <person name="Morin E."/>
            <person name="Salamov A."/>
            <person name="Lipzen A."/>
            <person name="Mereny Z."/>
            <person name="Hegedus B."/>
            <person name="Baldrian P."/>
            <person name="Stursova M."/>
            <person name="Weitz H."/>
            <person name="Taylor A."/>
            <person name="Grigoriev I.V."/>
            <person name="Nagy L.G."/>
            <person name="Martin F."/>
            <person name="Kauserud H."/>
        </authorList>
    </citation>
    <scope>NUCLEOTIDE SEQUENCE</scope>
    <source>
        <strain evidence="3">9144</strain>
    </source>
</reference>
<feature type="compositionally biased region" description="Acidic residues" evidence="1">
    <location>
        <begin position="73"/>
        <end position="84"/>
    </location>
</feature>
<evidence type="ECO:0000313" key="4">
    <source>
        <dbReference type="Proteomes" id="UP001219525"/>
    </source>
</evidence>
<dbReference type="InterPro" id="IPR003615">
    <property type="entry name" value="HNH_nuc"/>
</dbReference>